<dbReference type="Pfam" id="PF14223">
    <property type="entry name" value="Retrotran_gag_2"/>
    <property type="match status" value="1"/>
</dbReference>
<feature type="compositionally biased region" description="Polar residues" evidence="1">
    <location>
        <begin position="275"/>
        <end position="289"/>
    </location>
</feature>
<proteinExistence type="predicted"/>
<dbReference type="AlphaFoldDB" id="A0A0B1P575"/>
<evidence type="ECO:0000256" key="1">
    <source>
        <dbReference type="SAM" id="MobiDB-lite"/>
    </source>
</evidence>
<dbReference type="PANTHER" id="PTHR37610:SF40">
    <property type="entry name" value="OS01G0909600 PROTEIN"/>
    <property type="match status" value="1"/>
</dbReference>
<dbReference type="STRING" id="52586.A0A0B1P575"/>
<protein>
    <recommendedName>
        <fullName evidence="4">Retrotransposon gag domain-containing protein</fullName>
    </recommendedName>
</protein>
<comment type="caution">
    <text evidence="2">The sequence shown here is derived from an EMBL/GenBank/DDBJ whole genome shotgun (WGS) entry which is preliminary data.</text>
</comment>
<gene>
    <name evidence="2" type="ORF">EV44_g3241</name>
</gene>
<evidence type="ECO:0000313" key="2">
    <source>
        <dbReference type="EMBL" id="KHJ33812.1"/>
    </source>
</evidence>
<accession>A0A0B1P575</accession>
<feature type="region of interest" description="Disordered" evidence="1">
    <location>
        <begin position="260"/>
        <end position="289"/>
    </location>
</feature>
<dbReference type="EMBL" id="JNVN01001228">
    <property type="protein sequence ID" value="KHJ33812.1"/>
    <property type="molecule type" value="Genomic_DNA"/>
</dbReference>
<dbReference type="PANTHER" id="PTHR37610">
    <property type="entry name" value="CCHC-TYPE DOMAIN-CONTAINING PROTEIN"/>
    <property type="match status" value="1"/>
</dbReference>
<keyword evidence="3" id="KW-1185">Reference proteome</keyword>
<dbReference type="Proteomes" id="UP000030854">
    <property type="component" value="Unassembled WGS sequence"/>
</dbReference>
<sequence>MTSDQKIDTNQLSTSTNSLALKFDRLPILTGSENYRRWAGSWEIASDAMGLLEVLTGEMPKPEQSSENFKIWKNANKQLRGAILNAVDETLQTVVIDHQTAKEAWDQFKSRYDRETSNSTIDLLKSITNLSLKDGDDISDYLTLFNDSWNRLRNQSSSAKTPLAKAFQDLTSSEDAKGAFLLSSLPKSMKNVVDNPVTKELVSYGDVSAKLLDVSVNRKSSSTDDKAYNANKLEKKECSWCKARKYRFEGHLDTEYRKLKASQQKKKENKVANAAQASKSDNSDLMKNF</sequence>
<dbReference type="HOGENOM" id="CLU_963759_0_0_1"/>
<reference evidence="2 3" key="1">
    <citation type="journal article" date="2014" name="BMC Genomics">
        <title>Adaptive genomic structural variation in the grape powdery mildew pathogen, Erysiphe necator.</title>
        <authorList>
            <person name="Jones L."/>
            <person name="Riaz S."/>
            <person name="Morales-Cruz A."/>
            <person name="Amrine K.C."/>
            <person name="McGuire B."/>
            <person name="Gubler W.D."/>
            <person name="Walker M.A."/>
            <person name="Cantu D."/>
        </authorList>
    </citation>
    <scope>NUCLEOTIDE SEQUENCE [LARGE SCALE GENOMIC DNA]</scope>
    <source>
        <strain evidence="3">c</strain>
    </source>
</reference>
<evidence type="ECO:0000313" key="3">
    <source>
        <dbReference type="Proteomes" id="UP000030854"/>
    </source>
</evidence>
<name>A0A0B1P575_UNCNE</name>
<evidence type="ECO:0008006" key="4">
    <source>
        <dbReference type="Google" id="ProtNLM"/>
    </source>
</evidence>
<organism evidence="2 3">
    <name type="scientific">Uncinula necator</name>
    <name type="common">Grape powdery mildew</name>
    <dbReference type="NCBI Taxonomy" id="52586"/>
    <lineage>
        <taxon>Eukaryota</taxon>
        <taxon>Fungi</taxon>
        <taxon>Dikarya</taxon>
        <taxon>Ascomycota</taxon>
        <taxon>Pezizomycotina</taxon>
        <taxon>Leotiomycetes</taxon>
        <taxon>Erysiphales</taxon>
        <taxon>Erysiphaceae</taxon>
        <taxon>Erysiphe</taxon>
    </lineage>
</organism>